<dbReference type="Pfam" id="PF04127">
    <property type="entry name" value="DFP"/>
    <property type="match status" value="1"/>
</dbReference>
<keyword evidence="1 3" id="KW-0210">Decarboxylase</keyword>
<dbReference type="EMBL" id="CP098400">
    <property type="protein sequence ID" value="URW78943.1"/>
    <property type="molecule type" value="Genomic_DNA"/>
</dbReference>
<dbReference type="GO" id="GO:0015941">
    <property type="term" value="P:pantothenate catabolic process"/>
    <property type="evidence" value="ECO:0007669"/>
    <property type="project" value="InterPro"/>
</dbReference>
<comment type="similarity">
    <text evidence="3 4">In the C-terminal section; belongs to the PPC synthetase family.</text>
</comment>
<dbReference type="InterPro" id="IPR007085">
    <property type="entry name" value="DNA/pantothenate-metab_flavo_C"/>
</dbReference>
<feature type="binding site" evidence="3">
    <location>
        <position position="327"/>
    </location>
    <ligand>
        <name>CTP</name>
        <dbReference type="ChEBI" id="CHEBI:37563"/>
    </ligand>
</feature>
<dbReference type="Gene3D" id="3.40.50.10300">
    <property type="entry name" value="CoaB-like"/>
    <property type="match status" value="1"/>
</dbReference>
<proteinExistence type="inferred from homology"/>
<feature type="region of interest" description="Phosphopantothenoylcysteine decarboxylase" evidence="3">
    <location>
        <begin position="1"/>
        <end position="192"/>
    </location>
</feature>
<dbReference type="InterPro" id="IPR036551">
    <property type="entry name" value="Flavin_trans-like"/>
</dbReference>
<evidence type="ECO:0000259" key="6">
    <source>
        <dbReference type="Pfam" id="PF04127"/>
    </source>
</evidence>
<dbReference type="RefSeq" id="WP_250722422.1">
    <property type="nucleotide sequence ID" value="NZ_CP098400.1"/>
</dbReference>
<comment type="pathway">
    <text evidence="3 4">Cofactor biosynthesis; coenzyme A biosynthesis; CoA from (R)-pantothenate: step 2/5.</text>
</comment>
<gene>
    <name evidence="3 7" type="primary">coaBC</name>
    <name evidence="7" type="ORF">M9189_08750</name>
</gene>
<dbReference type="GO" id="GO:0046872">
    <property type="term" value="F:metal ion binding"/>
    <property type="evidence" value="ECO:0007669"/>
    <property type="project" value="UniProtKB-KW"/>
</dbReference>
<evidence type="ECO:0000256" key="4">
    <source>
        <dbReference type="RuleBase" id="RU364078"/>
    </source>
</evidence>
<dbReference type="EC" id="4.1.1.36" evidence="3"/>
<dbReference type="Pfam" id="PF02441">
    <property type="entry name" value="Flavoprotein"/>
    <property type="match status" value="1"/>
</dbReference>
<feature type="binding site" evidence="3">
    <location>
        <position position="345"/>
    </location>
    <ligand>
        <name>CTP</name>
        <dbReference type="ChEBI" id="CHEBI:37563"/>
    </ligand>
</feature>
<dbReference type="Proteomes" id="UP001056426">
    <property type="component" value="Chromosome"/>
</dbReference>
<dbReference type="HAMAP" id="MF_02225">
    <property type="entry name" value="CoaBC"/>
    <property type="match status" value="1"/>
</dbReference>
<keyword evidence="3 4" id="KW-0288">FMN</keyword>
<dbReference type="GO" id="GO:0071513">
    <property type="term" value="C:phosphopantothenoylcysteine decarboxylase complex"/>
    <property type="evidence" value="ECO:0007669"/>
    <property type="project" value="TreeGrafter"/>
</dbReference>
<keyword evidence="3" id="KW-0460">Magnesium</keyword>
<organism evidence="7 8">
    <name type="scientific">Xiashengella succiniciproducens</name>
    <dbReference type="NCBI Taxonomy" id="2949635"/>
    <lineage>
        <taxon>Bacteria</taxon>
        <taxon>Pseudomonadati</taxon>
        <taxon>Bacteroidota</taxon>
        <taxon>Bacteroidia</taxon>
        <taxon>Marinilabiliales</taxon>
        <taxon>Marinilabiliaceae</taxon>
        <taxon>Xiashengella</taxon>
    </lineage>
</organism>
<keyword evidence="3" id="KW-0511">Multifunctional enzyme</keyword>
<evidence type="ECO:0000256" key="3">
    <source>
        <dbReference type="HAMAP-Rule" id="MF_02225"/>
    </source>
</evidence>
<evidence type="ECO:0000256" key="2">
    <source>
        <dbReference type="ARBA" id="ARBA00023239"/>
    </source>
</evidence>
<dbReference type="InterPro" id="IPR003382">
    <property type="entry name" value="Flavoprotein"/>
</dbReference>
<name>A0A9J6ZN63_9BACT</name>
<evidence type="ECO:0000256" key="1">
    <source>
        <dbReference type="ARBA" id="ARBA00022793"/>
    </source>
</evidence>
<keyword evidence="3" id="KW-0479">Metal-binding</keyword>
<dbReference type="GO" id="GO:0015937">
    <property type="term" value="P:coenzyme A biosynthetic process"/>
    <property type="evidence" value="ECO:0007669"/>
    <property type="project" value="UniProtKB-UniRule"/>
</dbReference>
<dbReference type="PANTHER" id="PTHR14359:SF6">
    <property type="entry name" value="PHOSPHOPANTOTHENOYLCYSTEINE DECARBOXYLASE"/>
    <property type="match status" value="1"/>
</dbReference>
<comment type="cofactor">
    <cofactor evidence="3">
        <name>FMN</name>
        <dbReference type="ChEBI" id="CHEBI:58210"/>
    </cofactor>
    <text evidence="3">Binds 1 FMN per subunit.</text>
</comment>
<comment type="similarity">
    <text evidence="3 4">In the N-terminal section; belongs to the HFCD (homo-oligomeric flavin containing Cys decarboxylase) superfamily.</text>
</comment>
<dbReference type="SUPFAM" id="SSF52507">
    <property type="entry name" value="Homo-oligomeric flavin-containing Cys decarboxylases, HFCD"/>
    <property type="match status" value="1"/>
</dbReference>
<dbReference type="SUPFAM" id="SSF102645">
    <property type="entry name" value="CoaB-like"/>
    <property type="match status" value="1"/>
</dbReference>
<comment type="pathway">
    <text evidence="3 4">Cofactor biosynthesis; coenzyme A biosynthesis; CoA from (R)-pantothenate: step 3/5.</text>
</comment>
<dbReference type="KEGG" id="alkq:M9189_08750"/>
<dbReference type="EC" id="6.3.2.5" evidence="3"/>
<comment type="cofactor">
    <cofactor evidence="3">
        <name>Mg(2+)</name>
        <dbReference type="ChEBI" id="CHEBI:18420"/>
    </cofactor>
</comment>
<evidence type="ECO:0000259" key="5">
    <source>
        <dbReference type="Pfam" id="PF02441"/>
    </source>
</evidence>
<protein>
    <recommendedName>
        <fullName evidence="3">Coenzyme A biosynthesis bifunctional protein CoaBC</fullName>
    </recommendedName>
    <alternativeName>
        <fullName evidence="3">DNA/pantothenate metabolism flavoprotein</fullName>
    </alternativeName>
    <alternativeName>
        <fullName evidence="3">Phosphopantothenoylcysteine synthetase/decarboxylase</fullName>
        <shortName evidence="3">PPCS-PPCDC</shortName>
    </alternativeName>
    <domain>
        <recommendedName>
            <fullName evidence="3">Phosphopantothenoylcysteine decarboxylase</fullName>
            <shortName evidence="3">PPC decarboxylase</shortName>
            <shortName evidence="3">PPC-DC</shortName>
            <ecNumber evidence="3">4.1.1.36</ecNumber>
        </recommendedName>
        <alternativeName>
            <fullName evidence="3">CoaC</fullName>
        </alternativeName>
    </domain>
    <domain>
        <recommendedName>
            <fullName evidence="3">Phosphopantothenate--cysteine ligase</fullName>
            <ecNumber evidence="3">6.3.2.5</ecNumber>
        </recommendedName>
        <alternativeName>
            <fullName evidence="3">CoaB</fullName>
        </alternativeName>
        <alternativeName>
            <fullName evidence="3">Phosphopantothenoylcysteine synthetase</fullName>
            <shortName evidence="3">PPC synthetase</shortName>
            <shortName evidence="3">PPC-S</shortName>
        </alternativeName>
    </domain>
</protein>
<feature type="binding site" evidence="3">
    <location>
        <position position="341"/>
    </location>
    <ligand>
        <name>CTP</name>
        <dbReference type="ChEBI" id="CHEBI:37563"/>
    </ligand>
</feature>
<feature type="region of interest" description="Phosphopantothenate--cysteine ligase" evidence="3">
    <location>
        <begin position="193"/>
        <end position="409"/>
    </location>
</feature>
<keyword evidence="3 4" id="KW-0436">Ligase</keyword>
<evidence type="ECO:0000313" key="7">
    <source>
        <dbReference type="EMBL" id="URW78943.1"/>
    </source>
</evidence>
<keyword evidence="2 3" id="KW-0456">Lyase</keyword>
<feature type="binding site" evidence="3">
    <location>
        <position position="292"/>
    </location>
    <ligand>
        <name>CTP</name>
        <dbReference type="ChEBI" id="CHEBI:37563"/>
    </ligand>
</feature>
<comment type="function">
    <text evidence="4">Catalyzes two steps in the biosynthesis of coenzyme A. In the first step cysteine is conjugated to 4'-phosphopantothenate to form 4-phosphopantothenoylcysteine, in the latter compound is decarboxylated to form 4'-phosphopantotheine.</text>
</comment>
<dbReference type="Gene3D" id="3.40.50.1950">
    <property type="entry name" value="Flavin prenyltransferase-like"/>
    <property type="match status" value="1"/>
</dbReference>
<evidence type="ECO:0000313" key="8">
    <source>
        <dbReference type="Proteomes" id="UP001056426"/>
    </source>
</evidence>
<reference evidence="7" key="1">
    <citation type="submission" date="2022-05" db="EMBL/GenBank/DDBJ databases">
        <authorList>
            <person name="Sun X."/>
        </authorList>
    </citation>
    <scope>NUCLEOTIDE SEQUENCE</scope>
    <source>
        <strain evidence="7">Ai-910</strain>
    </source>
</reference>
<feature type="domain" description="DNA/pantothenate metabolism flavoprotein C-terminal" evidence="6">
    <location>
        <begin position="188"/>
        <end position="399"/>
    </location>
</feature>
<dbReference type="GO" id="GO:0004632">
    <property type="term" value="F:phosphopantothenate--cysteine ligase activity"/>
    <property type="evidence" value="ECO:0007669"/>
    <property type="project" value="UniProtKB-UniRule"/>
</dbReference>
<dbReference type="GO" id="GO:0010181">
    <property type="term" value="F:FMN binding"/>
    <property type="evidence" value="ECO:0007669"/>
    <property type="project" value="UniProtKB-UniRule"/>
</dbReference>
<accession>A0A9J6ZN63</accession>
<feature type="binding site" evidence="3">
    <location>
        <position position="282"/>
    </location>
    <ligand>
        <name>CTP</name>
        <dbReference type="ChEBI" id="CHEBI:37563"/>
    </ligand>
</feature>
<comment type="caution">
    <text evidence="3">Lacks conserved residue(s) required for the propagation of feature annotation.</text>
</comment>
<keyword evidence="8" id="KW-1185">Reference proteome</keyword>
<comment type="catalytic activity">
    <reaction evidence="3 4">
        <text>(R)-4'-phosphopantothenate + L-cysteine + CTP = N-[(R)-4-phosphopantothenoyl]-L-cysteine + CMP + diphosphate + H(+)</text>
        <dbReference type="Rhea" id="RHEA:19397"/>
        <dbReference type="ChEBI" id="CHEBI:10986"/>
        <dbReference type="ChEBI" id="CHEBI:15378"/>
        <dbReference type="ChEBI" id="CHEBI:33019"/>
        <dbReference type="ChEBI" id="CHEBI:35235"/>
        <dbReference type="ChEBI" id="CHEBI:37563"/>
        <dbReference type="ChEBI" id="CHEBI:59458"/>
        <dbReference type="ChEBI" id="CHEBI:60377"/>
        <dbReference type="EC" id="6.3.2.5"/>
    </reaction>
</comment>
<dbReference type="NCBIfam" id="TIGR00521">
    <property type="entry name" value="coaBC_dfp"/>
    <property type="match status" value="1"/>
</dbReference>
<dbReference type="AlphaFoldDB" id="A0A9J6ZN63"/>
<dbReference type="InterPro" id="IPR005252">
    <property type="entry name" value="CoaBC"/>
</dbReference>
<reference evidence="7" key="2">
    <citation type="submission" date="2022-06" db="EMBL/GenBank/DDBJ databases">
        <title>Xiashengella guii gen. nov. sp. nov., a bacterium isolated form anaerobic digestion tank.</title>
        <authorList>
            <person name="Huang H."/>
        </authorList>
    </citation>
    <scope>NUCLEOTIDE SEQUENCE</scope>
    <source>
        <strain evidence="7">Ai-910</strain>
    </source>
</reference>
<keyword evidence="3 4" id="KW-0285">Flavoprotein</keyword>
<sequence length="409" mass="43852">MLKGKKIVLGVTGSIAAYKAALLLRLLVKEGAEVQVIITPAGKEFITPVTLSALSGKPVLSEFFGANDGTWHSHVDFGIWADAMLIAPATASTLAKMVNGLADNLLVATYLSARCKVFIAPAMDLDMFSHPSTVNNIEKLKTYGCEVIEPGVGELASGLLGKGRMEEPEAIVERLKSYFAAKESSGILSGKRFLVSAGPTYEAIDPVRFVGNYSSGKMGFAIAEELASRGALVDLVCGPVSLKTKNPNINRIDVHSALEMHRECLAHFQGADGAVMSAAVSDYRPAKAEEQKIKRSGDELVLKLVPNPDIAADLGRIKKPGQILAGFALETNDEEANARKKLDSKNLDFIVLNSLAEQGAGFMVDTNRITIIGRDQVIDDLPLKSKVELAADIVNYIERLLIHPQGVIV</sequence>
<dbReference type="GO" id="GO:0004633">
    <property type="term" value="F:phosphopantothenoylcysteine decarboxylase activity"/>
    <property type="evidence" value="ECO:0007669"/>
    <property type="project" value="UniProtKB-UniRule"/>
</dbReference>
<comment type="catalytic activity">
    <reaction evidence="3 4">
        <text>N-[(R)-4-phosphopantothenoyl]-L-cysteine + H(+) = (R)-4'-phosphopantetheine + CO2</text>
        <dbReference type="Rhea" id="RHEA:16793"/>
        <dbReference type="ChEBI" id="CHEBI:15378"/>
        <dbReference type="ChEBI" id="CHEBI:16526"/>
        <dbReference type="ChEBI" id="CHEBI:59458"/>
        <dbReference type="ChEBI" id="CHEBI:61723"/>
        <dbReference type="EC" id="4.1.1.36"/>
    </reaction>
</comment>
<dbReference type="PANTHER" id="PTHR14359">
    <property type="entry name" value="HOMO-OLIGOMERIC FLAVIN CONTAINING CYS DECARBOXYLASE FAMILY"/>
    <property type="match status" value="1"/>
</dbReference>
<comment type="function">
    <text evidence="3">Catalyzes two sequential steps in the biosynthesis of coenzyme A. In the first step cysteine is conjugated to 4'-phosphopantothenate to form 4-phosphopantothenoylcysteine. In the second step the latter compound is decarboxylated to form 4'-phosphopantotheine.</text>
</comment>
<feature type="domain" description="Flavoprotein" evidence="5">
    <location>
        <begin position="5"/>
        <end position="176"/>
    </location>
</feature>
<dbReference type="InterPro" id="IPR035929">
    <property type="entry name" value="CoaB-like_sf"/>
</dbReference>